<keyword evidence="4" id="KW-1185">Reference proteome</keyword>
<dbReference type="PROSITE" id="PS00018">
    <property type="entry name" value="EF_HAND_1"/>
    <property type="match status" value="2"/>
</dbReference>
<dbReference type="EMBL" id="FRBR01000003">
    <property type="protein sequence ID" value="SHL51219.1"/>
    <property type="molecule type" value="Genomic_DNA"/>
</dbReference>
<accession>A0A1M7B991</accession>
<evidence type="ECO:0000313" key="3">
    <source>
        <dbReference type="EMBL" id="SHL51219.1"/>
    </source>
</evidence>
<dbReference type="RefSeq" id="WP_073034185.1">
    <property type="nucleotide sequence ID" value="NZ_BMLR01000003.1"/>
</dbReference>
<feature type="chain" id="PRO_5012184107" evidence="1">
    <location>
        <begin position="23"/>
        <end position="79"/>
    </location>
</feature>
<feature type="signal peptide" evidence="1">
    <location>
        <begin position="1"/>
        <end position="22"/>
    </location>
</feature>
<dbReference type="Proteomes" id="UP000183974">
    <property type="component" value="Unassembled WGS sequence"/>
</dbReference>
<dbReference type="OrthoDB" id="5470953at2"/>
<organism evidence="3 4">
    <name type="scientific">Roseovarius pacificus</name>
    <dbReference type="NCBI Taxonomy" id="337701"/>
    <lineage>
        <taxon>Bacteria</taxon>
        <taxon>Pseudomonadati</taxon>
        <taxon>Pseudomonadota</taxon>
        <taxon>Alphaproteobacteria</taxon>
        <taxon>Rhodobacterales</taxon>
        <taxon>Roseobacteraceae</taxon>
        <taxon>Roseovarius</taxon>
    </lineage>
</organism>
<gene>
    <name evidence="3" type="ORF">SAMN05444398_103128</name>
</gene>
<evidence type="ECO:0000256" key="1">
    <source>
        <dbReference type="SAM" id="SignalP"/>
    </source>
</evidence>
<dbReference type="GO" id="GO:0005509">
    <property type="term" value="F:calcium ion binding"/>
    <property type="evidence" value="ECO:0007669"/>
    <property type="project" value="InterPro"/>
</dbReference>
<dbReference type="AlphaFoldDB" id="A0A1M7B991"/>
<dbReference type="STRING" id="337701.SAMN05444398_103128"/>
<dbReference type="Pfam" id="PF13202">
    <property type="entry name" value="EF-hand_5"/>
    <property type="match status" value="2"/>
</dbReference>
<evidence type="ECO:0000313" key="4">
    <source>
        <dbReference type="Proteomes" id="UP000183974"/>
    </source>
</evidence>
<dbReference type="SUPFAM" id="SSF47473">
    <property type="entry name" value="EF-hand"/>
    <property type="match status" value="1"/>
</dbReference>
<dbReference type="InterPro" id="IPR011992">
    <property type="entry name" value="EF-hand-dom_pair"/>
</dbReference>
<dbReference type="Gene3D" id="1.10.238.10">
    <property type="entry name" value="EF-hand"/>
    <property type="match status" value="1"/>
</dbReference>
<proteinExistence type="predicted"/>
<keyword evidence="1" id="KW-0732">Signal</keyword>
<feature type="domain" description="EF-hand" evidence="2">
    <location>
        <begin position="23"/>
        <end position="48"/>
    </location>
</feature>
<sequence>MFKKITAATFATALIVPGFALAQSADTDGDGMVSMSEFQAAYPEAGADVFSSVDTDADGALSEEEITAAQEAGVLPADG</sequence>
<reference evidence="3 4" key="1">
    <citation type="submission" date="2016-11" db="EMBL/GenBank/DDBJ databases">
        <authorList>
            <person name="Jaros S."/>
            <person name="Januszkiewicz K."/>
            <person name="Wedrychowicz H."/>
        </authorList>
    </citation>
    <scope>NUCLEOTIDE SEQUENCE [LARGE SCALE GENOMIC DNA]</scope>
    <source>
        <strain evidence="3 4">DSM 29589</strain>
    </source>
</reference>
<dbReference type="InterPro" id="IPR002048">
    <property type="entry name" value="EF_hand_dom"/>
</dbReference>
<evidence type="ECO:0000259" key="2">
    <source>
        <dbReference type="PROSITE" id="PS50222"/>
    </source>
</evidence>
<dbReference type="PROSITE" id="PS50222">
    <property type="entry name" value="EF_HAND_2"/>
    <property type="match status" value="1"/>
</dbReference>
<protein>
    <submittedName>
        <fullName evidence="3">EF hand</fullName>
    </submittedName>
</protein>
<name>A0A1M7B991_9RHOB</name>
<dbReference type="InterPro" id="IPR018247">
    <property type="entry name" value="EF_Hand_1_Ca_BS"/>
</dbReference>